<evidence type="ECO:0000313" key="3">
    <source>
        <dbReference type="EMBL" id="ROO30117.1"/>
    </source>
</evidence>
<dbReference type="InParanoid" id="A0A423PWX5"/>
<feature type="chain" id="PRO_5019069686" description="Lipoprotein" evidence="2">
    <location>
        <begin position="27"/>
        <end position="104"/>
    </location>
</feature>
<evidence type="ECO:0008006" key="5">
    <source>
        <dbReference type="Google" id="ProtNLM"/>
    </source>
</evidence>
<feature type="compositionally biased region" description="Basic and acidic residues" evidence="1">
    <location>
        <begin position="42"/>
        <end position="54"/>
    </location>
</feature>
<dbReference type="Proteomes" id="UP000285310">
    <property type="component" value="Unassembled WGS sequence"/>
</dbReference>
<proteinExistence type="predicted"/>
<reference evidence="3 4" key="1">
    <citation type="submission" date="2013-10" db="EMBL/GenBank/DDBJ databases">
        <title>Salinisphaera japonica YTM-1 Genome Sequencing.</title>
        <authorList>
            <person name="Lai Q."/>
            <person name="Li C."/>
            <person name="Shao Z."/>
        </authorList>
    </citation>
    <scope>NUCLEOTIDE SEQUENCE [LARGE SCALE GENOMIC DNA]</scope>
    <source>
        <strain evidence="3 4">YTM-1</strain>
    </source>
</reference>
<protein>
    <recommendedName>
        <fullName evidence="5">Lipoprotein</fullName>
    </recommendedName>
</protein>
<keyword evidence="4" id="KW-1185">Reference proteome</keyword>
<keyword evidence="2" id="KW-0732">Signal</keyword>
<feature type="compositionally biased region" description="Polar residues" evidence="1">
    <location>
        <begin position="62"/>
        <end position="80"/>
    </location>
</feature>
<evidence type="ECO:0000313" key="4">
    <source>
        <dbReference type="Proteomes" id="UP000285310"/>
    </source>
</evidence>
<gene>
    <name evidence="3" type="ORF">SAJA_04840</name>
</gene>
<name>A0A423PWX5_9GAMM</name>
<feature type="region of interest" description="Disordered" evidence="1">
    <location>
        <begin position="32"/>
        <end position="104"/>
    </location>
</feature>
<dbReference type="AlphaFoldDB" id="A0A423PWX5"/>
<feature type="signal peptide" evidence="2">
    <location>
        <begin position="1"/>
        <end position="26"/>
    </location>
</feature>
<sequence length="104" mass="11384">MMNKQLIFSTLIAGIISVGLATSAQAAVQPGNYQTHVQSDTTRIDHTSEQRDRAPAVGESRMANTRAQPTIYQDGVQPTTTRRDMAAAPKSHRNEVAVNHANRR</sequence>
<evidence type="ECO:0000256" key="1">
    <source>
        <dbReference type="SAM" id="MobiDB-lite"/>
    </source>
</evidence>
<comment type="caution">
    <text evidence="3">The sequence shown here is derived from an EMBL/GenBank/DDBJ whole genome shotgun (WGS) entry which is preliminary data.</text>
</comment>
<dbReference type="EMBL" id="AYKG01000012">
    <property type="protein sequence ID" value="ROO30117.1"/>
    <property type="molecule type" value="Genomic_DNA"/>
</dbReference>
<accession>A0A423PWX5</accession>
<feature type="compositionally biased region" description="Polar residues" evidence="1">
    <location>
        <begin position="32"/>
        <end position="41"/>
    </location>
</feature>
<evidence type="ECO:0000256" key="2">
    <source>
        <dbReference type="SAM" id="SignalP"/>
    </source>
</evidence>
<organism evidence="3 4">
    <name type="scientific">Salinisphaera japonica YTM-1</name>
    <dbReference type="NCBI Taxonomy" id="1209778"/>
    <lineage>
        <taxon>Bacteria</taxon>
        <taxon>Pseudomonadati</taxon>
        <taxon>Pseudomonadota</taxon>
        <taxon>Gammaproteobacteria</taxon>
        <taxon>Salinisphaerales</taxon>
        <taxon>Salinisphaeraceae</taxon>
        <taxon>Salinisphaera</taxon>
    </lineage>
</organism>